<dbReference type="PANTHER" id="PTHR43667">
    <property type="entry name" value="CYCLOPROPANE-FATTY-ACYL-PHOSPHOLIPID SYNTHASE"/>
    <property type="match status" value="1"/>
</dbReference>
<evidence type="ECO:0000313" key="2">
    <source>
        <dbReference type="EMBL" id="KND90466.1"/>
    </source>
</evidence>
<evidence type="ECO:0000313" key="3">
    <source>
        <dbReference type="Proteomes" id="UP000036947"/>
    </source>
</evidence>
<dbReference type="InterPro" id="IPR029063">
    <property type="entry name" value="SAM-dependent_MTases_sf"/>
</dbReference>
<reference evidence="2 3" key="1">
    <citation type="journal article" date="2015" name="BMC Genomics">
        <title>The genome of the truffle-parasite Tolypocladium ophioglossoides and the evolution of antifungal peptaibiotics.</title>
        <authorList>
            <person name="Quandt C.A."/>
            <person name="Bushley K.E."/>
            <person name="Spatafora J.W."/>
        </authorList>
    </citation>
    <scope>NUCLEOTIDE SEQUENCE [LARGE SCALE GENOMIC DNA]</scope>
    <source>
        <strain evidence="2 3">CBS 100239</strain>
    </source>
</reference>
<sequence length="328" mass="36925">MCSTPQIRVIETDRFDPYQDKVVRAYDDPPEMWHKVLGKNLSFQFGLFDEGELADGPEPGPVGPSEFRHFDRQLELAGLLAPNRSRINRILDLGCGWGHITCHMAALFPECPCIDGVNISQCQLEYFADNLSEDLGSRVNLYFCNGQDVDLLPRTAVPYDLVIVRGVYTHFLPDVFEASVAQVAQRLSHNGTLIISDTLYKVSRPIWNHGTCTGFNANVMTQGDLSTYKSAIHDTADRLACGNRKSPEYYASVLEKNGLKIQDMRIMPSNAEVMYWFEKVRLNIEQNFLDGAPGPIQELHEMAISFSRSLAANKASVYSIISRRVQRN</sequence>
<accession>A0A0L0N8T3</accession>
<dbReference type="Pfam" id="PF13649">
    <property type="entry name" value="Methyltransf_25"/>
    <property type="match status" value="1"/>
</dbReference>
<organism evidence="2 3">
    <name type="scientific">Tolypocladium ophioglossoides (strain CBS 100239)</name>
    <name type="common">Snaketongue truffleclub</name>
    <name type="synonym">Elaphocordyceps ophioglossoides</name>
    <dbReference type="NCBI Taxonomy" id="1163406"/>
    <lineage>
        <taxon>Eukaryota</taxon>
        <taxon>Fungi</taxon>
        <taxon>Dikarya</taxon>
        <taxon>Ascomycota</taxon>
        <taxon>Pezizomycotina</taxon>
        <taxon>Sordariomycetes</taxon>
        <taxon>Hypocreomycetidae</taxon>
        <taxon>Hypocreales</taxon>
        <taxon>Ophiocordycipitaceae</taxon>
        <taxon>Tolypocladium</taxon>
    </lineage>
</organism>
<name>A0A0L0N8T3_TOLOC</name>
<gene>
    <name evidence="2" type="ORF">TOPH_05001</name>
</gene>
<dbReference type="InterPro" id="IPR050723">
    <property type="entry name" value="CFA/CMAS"/>
</dbReference>
<protein>
    <recommendedName>
        <fullName evidence="1">Methyltransferase domain-containing protein</fullName>
    </recommendedName>
</protein>
<dbReference type="AlphaFoldDB" id="A0A0L0N8T3"/>
<dbReference type="OrthoDB" id="66144at2759"/>
<comment type="caution">
    <text evidence="2">The sequence shown here is derived from an EMBL/GenBank/DDBJ whole genome shotgun (WGS) entry which is preliminary data.</text>
</comment>
<keyword evidence="3" id="KW-1185">Reference proteome</keyword>
<dbReference type="Proteomes" id="UP000036947">
    <property type="component" value="Unassembled WGS sequence"/>
</dbReference>
<dbReference type="Gene3D" id="3.40.50.150">
    <property type="entry name" value="Vaccinia Virus protein VP39"/>
    <property type="match status" value="1"/>
</dbReference>
<evidence type="ECO:0000259" key="1">
    <source>
        <dbReference type="Pfam" id="PF13649"/>
    </source>
</evidence>
<dbReference type="PANTHER" id="PTHR43667:SF2">
    <property type="entry name" value="FATTY ACID C-METHYL TRANSFERASE"/>
    <property type="match status" value="1"/>
</dbReference>
<proteinExistence type="predicted"/>
<dbReference type="SUPFAM" id="SSF53335">
    <property type="entry name" value="S-adenosyl-L-methionine-dependent methyltransferases"/>
    <property type="match status" value="1"/>
</dbReference>
<dbReference type="STRING" id="1163406.A0A0L0N8T3"/>
<dbReference type="EMBL" id="LFRF01000013">
    <property type="protein sequence ID" value="KND90466.1"/>
    <property type="molecule type" value="Genomic_DNA"/>
</dbReference>
<dbReference type="CDD" id="cd02440">
    <property type="entry name" value="AdoMet_MTases"/>
    <property type="match status" value="1"/>
</dbReference>
<dbReference type="InterPro" id="IPR041698">
    <property type="entry name" value="Methyltransf_25"/>
</dbReference>
<feature type="domain" description="Methyltransferase" evidence="1">
    <location>
        <begin position="90"/>
        <end position="191"/>
    </location>
</feature>